<dbReference type="Proteomes" id="UP000095283">
    <property type="component" value="Unplaced"/>
</dbReference>
<dbReference type="AlphaFoldDB" id="A0A1I7WH56"/>
<reference evidence="3" key="1">
    <citation type="submission" date="2016-11" db="UniProtKB">
        <authorList>
            <consortium name="WormBaseParasite"/>
        </authorList>
    </citation>
    <scope>IDENTIFICATION</scope>
</reference>
<evidence type="ECO:0000313" key="2">
    <source>
        <dbReference type="Proteomes" id="UP000095283"/>
    </source>
</evidence>
<dbReference type="WBParaSite" id="Hba_04323">
    <property type="protein sequence ID" value="Hba_04323"/>
    <property type="gene ID" value="Hba_04323"/>
</dbReference>
<name>A0A1I7WH56_HETBA</name>
<keyword evidence="2" id="KW-1185">Reference proteome</keyword>
<feature type="region of interest" description="Disordered" evidence="1">
    <location>
        <begin position="29"/>
        <end position="64"/>
    </location>
</feature>
<sequence length="89" mass="10342">MDDFSAYRTMCTNRLRRLERCKKTRSFCNLDDETPSSNHDNSSNVTDDEANTSDRFFVPESEGKENSAYELIKEQMNLPVIVNQFQPNV</sequence>
<evidence type="ECO:0000256" key="1">
    <source>
        <dbReference type="SAM" id="MobiDB-lite"/>
    </source>
</evidence>
<protein>
    <submittedName>
        <fullName evidence="3">Uncharacterized protein</fullName>
    </submittedName>
</protein>
<feature type="compositionally biased region" description="Polar residues" evidence="1">
    <location>
        <begin position="35"/>
        <end position="45"/>
    </location>
</feature>
<evidence type="ECO:0000313" key="3">
    <source>
        <dbReference type="WBParaSite" id="Hba_04323"/>
    </source>
</evidence>
<accession>A0A1I7WH56</accession>
<proteinExistence type="predicted"/>
<organism evidence="2 3">
    <name type="scientific">Heterorhabditis bacteriophora</name>
    <name type="common">Entomopathogenic nematode worm</name>
    <dbReference type="NCBI Taxonomy" id="37862"/>
    <lineage>
        <taxon>Eukaryota</taxon>
        <taxon>Metazoa</taxon>
        <taxon>Ecdysozoa</taxon>
        <taxon>Nematoda</taxon>
        <taxon>Chromadorea</taxon>
        <taxon>Rhabditida</taxon>
        <taxon>Rhabditina</taxon>
        <taxon>Rhabditomorpha</taxon>
        <taxon>Strongyloidea</taxon>
        <taxon>Heterorhabditidae</taxon>
        <taxon>Heterorhabditis</taxon>
    </lineage>
</organism>